<reference evidence="2 3" key="1">
    <citation type="journal article" date="2013" name="Nat. Commun.">
        <title>Genome analysis reveals insights into physiology and longevity of the Brandt's bat Myotis brandtii.</title>
        <authorList>
            <person name="Seim I."/>
            <person name="Fang X."/>
            <person name="Xiong Z."/>
            <person name="Lobanov A.V."/>
            <person name="Huang Z."/>
            <person name="Ma S."/>
            <person name="Feng Y."/>
            <person name="Turanov A.A."/>
            <person name="Zhu Y."/>
            <person name="Lenz T.L."/>
            <person name="Gerashchenko M.V."/>
            <person name="Fan D."/>
            <person name="Hee Yim S."/>
            <person name="Yao X."/>
            <person name="Jordan D."/>
            <person name="Xiong Y."/>
            <person name="Ma Y."/>
            <person name="Lyapunov A.N."/>
            <person name="Chen G."/>
            <person name="Kulakova O.I."/>
            <person name="Sun Y."/>
            <person name="Lee S.G."/>
            <person name="Bronson R.T."/>
            <person name="Moskalev A.A."/>
            <person name="Sunyaev S.R."/>
            <person name="Zhang G."/>
            <person name="Krogh A."/>
            <person name="Wang J."/>
            <person name="Gladyshev V.N."/>
        </authorList>
    </citation>
    <scope>NUCLEOTIDE SEQUENCE [LARGE SCALE GENOMIC DNA]</scope>
</reference>
<accession>S7MZI0</accession>
<feature type="region of interest" description="Disordered" evidence="1">
    <location>
        <begin position="1"/>
        <end position="25"/>
    </location>
</feature>
<dbReference type="Proteomes" id="UP000052978">
    <property type="component" value="Unassembled WGS sequence"/>
</dbReference>
<evidence type="ECO:0000313" key="2">
    <source>
        <dbReference type="EMBL" id="EPQ10009.1"/>
    </source>
</evidence>
<proteinExistence type="predicted"/>
<gene>
    <name evidence="2" type="ORF">D623_10016451</name>
</gene>
<keyword evidence="3" id="KW-1185">Reference proteome</keyword>
<name>S7MZI0_MYOBR</name>
<protein>
    <submittedName>
        <fullName evidence="2">Uncharacterized protein</fullName>
    </submittedName>
</protein>
<sequence length="137" mass="14815">MWSVRTHRGLSRAAPGDGTDGTCPPPRGGGQFLVWFLPGPQPPSLIHCSVTRVTSSLSKVPFAQPSVTGQWAPNTQRLHQMQHGHPHGGARATAKDSSVGFAVQLLTFLRDGAHNPGMCPDGESNRDRLVPRWILNH</sequence>
<feature type="compositionally biased region" description="Basic residues" evidence="1">
    <location>
        <begin position="1"/>
        <end position="10"/>
    </location>
</feature>
<evidence type="ECO:0000256" key="1">
    <source>
        <dbReference type="SAM" id="MobiDB-lite"/>
    </source>
</evidence>
<dbReference type="AlphaFoldDB" id="S7MZI0"/>
<organism evidence="2 3">
    <name type="scientific">Myotis brandtii</name>
    <name type="common">Brandt's bat</name>
    <dbReference type="NCBI Taxonomy" id="109478"/>
    <lineage>
        <taxon>Eukaryota</taxon>
        <taxon>Metazoa</taxon>
        <taxon>Chordata</taxon>
        <taxon>Craniata</taxon>
        <taxon>Vertebrata</taxon>
        <taxon>Euteleostomi</taxon>
        <taxon>Mammalia</taxon>
        <taxon>Eutheria</taxon>
        <taxon>Laurasiatheria</taxon>
        <taxon>Chiroptera</taxon>
        <taxon>Yangochiroptera</taxon>
        <taxon>Vespertilionidae</taxon>
        <taxon>Myotis</taxon>
    </lineage>
</organism>
<evidence type="ECO:0000313" key="3">
    <source>
        <dbReference type="Proteomes" id="UP000052978"/>
    </source>
</evidence>
<dbReference type="EMBL" id="KE162913">
    <property type="protein sequence ID" value="EPQ10009.1"/>
    <property type="molecule type" value="Genomic_DNA"/>
</dbReference>